<evidence type="ECO:0000313" key="8">
    <source>
        <dbReference type="EMBL" id="EAS41150.1"/>
    </source>
</evidence>
<gene>
    <name evidence="8" type="ORF">P3TCK_07284</name>
</gene>
<dbReference type="InterPro" id="IPR051907">
    <property type="entry name" value="DoxX-like_oxidoreductase"/>
</dbReference>
<evidence type="ECO:0000256" key="6">
    <source>
        <dbReference type="ARBA" id="ARBA00023136"/>
    </source>
</evidence>
<evidence type="ECO:0000256" key="5">
    <source>
        <dbReference type="ARBA" id="ARBA00022989"/>
    </source>
</evidence>
<evidence type="ECO:0000256" key="7">
    <source>
        <dbReference type="SAM" id="Phobius"/>
    </source>
</evidence>
<reference evidence="8 9" key="1">
    <citation type="submission" date="2006-03" db="EMBL/GenBank/DDBJ databases">
        <authorList>
            <person name="Bartlett D.H."/>
            <person name="Valle G."/>
            <person name="Lauro F.M."/>
            <person name="Vezzi A."/>
            <person name="Simonato F."/>
            <person name="Eloe E."/>
            <person name="Vitulo N."/>
            <person name="Stratton T.K."/>
            <person name="D'angelo M."/>
            <person name="Ferriera S."/>
            <person name="Johnson J."/>
            <person name="Kravitz S."/>
            <person name="Beeson K."/>
            <person name="Sutton G."/>
            <person name="Rogers Y."/>
            <person name="Friedman R."/>
            <person name="Frazier M."/>
            <person name="Venter J.C."/>
        </authorList>
    </citation>
    <scope>NUCLEOTIDE SEQUENCE [LARGE SCALE GENOMIC DNA]</scope>
    <source>
        <strain evidence="8 9">3TCK</strain>
    </source>
</reference>
<proteinExistence type="inferred from homology"/>
<feature type="transmembrane region" description="Helical" evidence="7">
    <location>
        <begin position="219"/>
        <end position="235"/>
    </location>
</feature>
<dbReference type="Pfam" id="PF07681">
    <property type="entry name" value="DoxX"/>
    <property type="match status" value="1"/>
</dbReference>
<dbReference type="RefSeq" id="WP_006229423.1">
    <property type="nucleotide sequence ID" value="NZ_CH724134.1"/>
</dbReference>
<feature type="transmembrane region" description="Helical" evidence="7">
    <location>
        <begin position="7"/>
        <end position="26"/>
    </location>
</feature>
<dbReference type="Proteomes" id="UP000003789">
    <property type="component" value="Unassembled WGS sequence"/>
</dbReference>
<evidence type="ECO:0000313" key="9">
    <source>
        <dbReference type="Proteomes" id="UP000003789"/>
    </source>
</evidence>
<evidence type="ECO:0000256" key="2">
    <source>
        <dbReference type="ARBA" id="ARBA00006679"/>
    </source>
</evidence>
<dbReference type="PANTHER" id="PTHR33452">
    <property type="entry name" value="OXIDOREDUCTASE CATD-RELATED"/>
    <property type="match status" value="1"/>
</dbReference>
<dbReference type="HOGENOM" id="CLU_1049497_0_0_6"/>
<evidence type="ECO:0000256" key="3">
    <source>
        <dbReference type="ARBA" id="ARBA00022475"/>
    </source>
</evidence>
<keyword evidence="5 7" id="KW-1133">Transmembrane helix</keyword>
<dbReference type="AlphaFoldDB" id="Q1YXU7"/>
<feature type="transmembrane region" description="Helical" evidence="7">
    <location>
        <begin position="163"/>
        <end position="185"/>
    </location>
</feature>
<evidence type="ECO:0000256" key="1">
    <source>
        <dbReference type="ARBA" id="ARBA00004651"/>
    </source>
</evidence>
<dbReference type="OrthoDB" id="5382961at2"/>
<evidence type="ECO:0000256" key="4">
    <source>
        <dbReference type="ARBA" id="ARBA00022692"/>
    </source>
</evidence>
<comment type="similarity">
    <text evidence="2">Belongs to the DoxX family.</text>
</comment>
<keyword evidence="4 7" id="KW-0812">Transmembrane</keyword>
<accession>Q1YXU7</accession>
<keyword evidence="6 7" id="KW-0472">Membrane</keyword>
<dbReference type="GO" id="GO:0005886">
    <property type="term" value="C:plasma membrane"/>
    <property type="evidence" value="ECO:0007669"/>
    <property type="project" value="UniProtKB-SubCell"/>
</dbReference>
<comment type="subcellular location">
    <subcellularLocation>
        <location evidence="1">Cell membrane</location>
        <topology evidence="1">Multi-pass membrane protein</topology>
    </subcellularLocation>
</comment>
<feature type="transmembrane region" description="Helical" evidence="7">
    <location>
        <begin position="192"/>
        <end position="213"/>
    </location>
</feature>
<protein>
    <submittedName>
        <fullName evidence="8">DoxD family protein, putative</fullName>
    </submittedName>
</protein>
<organism evidence="8 9">
    <name type="scientific">Photobacterium profundum 3TCK</name>
    <dbReference type="NCBI Taxonomy" id="314280"/>
    <lineage>
        <taxon>Bacteria</taxon>
        <taxon>Pseudomonadati</taxon>
        <taxon>Pseudomonadota</taxon>
        <taxon>Gammaproteobacteria</taxon>
        <taxon>Vibrionales</taxon>
        <taxon>Vibrionaceae</taxon>
        <taxon>Photobacterium</taxon>
    </lineage>
</organism>
<name>Q1YXU7_9GAMM</name>
<dbReference type="EMBL" id="AAPH01000040">
    <property type="protein sequence ID" value="EAS41150.1"/>
    <property type="molecule type" value="Genomic_DNA"/>
</dbReference>
<dbReference type="InterPro" id="IPR032808">
    <property type="entry name" value="DoxX"/>
</dbReference>
<keyword evidence="3" id="KW-1003">Cell membrane</keyword>
<dbReference type="PANTHER" id="PTHR33452:SF1">
    <property type="entry name" value="INNER MEMBRANE PROTEIN YPHA-RELATED"/>
    <property type="match status" value="1"/>
</dbReference>
<comment type="caution">
    <text evidence="8">The sequence shown here is derived from an EMBL/GenBank/DDBJ whole genome shotgun (WGS) entry which is preliminary data.</text>
</comment>
<feature type="transmembrane region" description="Helical" evidence="7">
    <location>
        <begin position="32"/>
        <end position="50"/>
    </location>
</feature>
<feature type="transmembrane region" description="Helical" evidence="7">
    <location>
        <begin position="79"/>
        <end position="100"/>
    </location>
</feature>
<sequence>MLNKNKYFPLMMITSFLSLVAIFLRMDTYNDTWLSTSLFFFGIITPFLVLKLRHNNYLSFLVTIVPTIIIIRIGDQNDISLVAWITTFSLIPLLLQLITIGKEIYKRDPQELSLTLIRLFVGFNFLTHGTEKLFAGTIIHDGMRGYFGQVAGFDAVGPWFTNLMIYTGGITEIAVAILIGCGLFTRLGVVWAIIYLAAAEIFSGHFLIGYTWAMPGGGWEFPFFWAMVLYPFLLIKKQGALSIDSMISSHLNKKLITAK</sequence>
<feature type="transmembrane region" description="Helical" evidence="7">
    <location>
        <begin position="57"/>
        <end position="73"/>
    </location>
</feature>